<proteinExistence type="predicted"/>
<dbReference type="Proteomes" id="UP000001107">
    <property type="component" value="Chromosome"/>
</dbReference>
<name>A6UPN6_METVS</name>
<dbReference type="STRING" id="406327.Mevan_0551"/>
<evidence type="ECO:0000313" key="2">
    <source>
        <dbReference type="EMBL" id="ABR54458.1"/>
    </source>
</evidence>
<evidence type="ECO:0000256" key="1">
    <source>
        <dbReference type="SAM" id="MobiDB-lite"/>
    </source>
</evidence>
<feature type="compositionally biased region" description="Polar residues" evidence="1">
    <location>
        <begin position="52"/>
        <end position="69"/>
    </location>
</feature>
<dbReference type="PROSITE" id="PS51257">
    <property type="entry name" value="PROKAR_LIPOPROTEIN"/>
    <property type="match status" value="1"/>
</dbReference>
<feature type="region of interest" description="Disordered" evidence="1">
    <location>
        <begin position="49"/>
        <end position="69"/>
    </location>
</feature>
<dbReference type="AlphaFoldDB" id="A6UPN6"/>
<dbReference type="EMBL" id="CP000742">
    <property type="protein sequence ID" value="ABR54458.1"/>
    <property type="molecule type" value="Genomic_DNA"/>
</dbReference>
<sequence>MKAMKKFLKGLFIVFVFLTCVIMSGCAEFTDPANEKVQVAVLSEEYDKSSGKYETNPQQVITPSGESSR</sequence>
<accession>A6UPN6</accession>
<dbReference type="KEGG" id="mvn:Mevan_0551"/>
<organism evidence="2 3">
    <name type="scientific">Methanococcus vannielii (strain ATCC 35089 / DSM 1224 / JCM 13029 / OCM 148 / SB)</name>
    <dbReference type="NCBI Taxonomy" id="406327"/>
    <lineage>
        <taxon>Archaea</taxon>
        <taxon>Methanobacteriati</taxon>
        <taxon>Methanobacteriota</taxon>
        <taxon>Methanomada group</taxon>
        <taxon>Methanococci</taxon>
        <taxon>Methanococcales</taxon>
        <taxon>Methanococcaceae</taxon>
        <taxon>Methanococcus</taxon>
    </lineage>
</organism>
<evidence type="ECO:0000313" key="3">
    <source>
        <dbReference type="Proteomes" id="UP000001107"/>
    </source>
</evidence>
<gene>
    <name evidence="2" type="ordered locus">Mevan_0551</name>
</gene>
<dbReference type="eggNOG" id="arCOG06668">
    <property type="taxonomic scope" value="Archaea"/>
</dbReference>
<dbReference type="HOGENOM" id="CLU_2766170_0_0_2"/>
<reference evidence="2" key="1">
    <citation type="submission" date="2007-06" db="EMBL/GenBank/DDBJ databases">
        <title>Complete sequence of Methanococcus vannielii SB.</title>
        <authorList>
            <consortium name="US DOE Joint Genome Institute"/>
            <person name="Copeland A."/>
            <person name="Lucas S."/>
            <person name="Lapidus A."/>
            <person name="Barry K."/>
            <person name="Glavina del Rio T."/>
            <person name="Dalin E."/>
            <person name="Tice H."/>
            <person name="Pitluck S."/>
            <person name="Chain P."/>
            <person name="Malfatti S."/>
            <person name="Shin M."/>
            <person name="Vergez L."/>
            <person name="Schmutz J."/>
            <person name="Larimer F."/>
            <person name="Land M."/>
            <person name="Hauser L."/>
            <person name="Kyrpides N."/>
            <person name="Anderson I."/>
            <person name="Sieprawska-Lupa M."/>
            <person name="Whitman W.B."/>
            <person name="Richardson P."/>
        </authorList>
    </citation>
    <scope>NUCLEOTIDE SEQUENCE [LARGE SCALE GENOMIC DNA]</scope>
    <source>
        <strain evidence="2">SB</strain>
    </source>
</reference>
<keyword evidence="3" id="KW-1185">Reference proteome</keyword>
<protein>
    <submittedName>
        <fullName evidence="2">Uncharacterized protein</fullName>
    </submittedName>
</protein>